<accession>A0A0B7K6M9</accession>
<feature type="compositionally biased region" description="Basic and acidic residues" evidence="1">
    <location>
        <begin position="1"/>
        <end position="14"/>
    </location>
</feature>
<protein>
    <submittedName>
        <fullName evidence="2">Uncharacterized protein</fullName>
    </submittedName>
</protein>
<dbReference type="AlphaFoldDB" id="A0A0B7K6M9"/>
<proteinExistence type="predicted"/>
<organism evidence="2">
    <name type="scientific">Bionectria ochroleuca</name>
    <name type="common">Gliocladium roseum</name>
    <dbReference type="NCBI Taxonomy" id="29856"/>
    <lineage>
        <taxon>Eukaryota</taxon>
        <taxon>Fungi</taxon>
        <taxon>Dikarya</taxon>
        <taxon>Ascomycota</taxon>
        <taxon>Pezizomycotina</taxon>
        <taxon>Sordariomycetes</taxon>
        <taxon>Hypocreomycetidae</taxon>
        <taxon>Hypocreales</taxon>
        <taxon>Bionectriaceae</taxon>
        <taxon>Clonostachys</taxon>
    </lineage>
</organism>
<feature type="region of interest" description="Disordered" evidence="1">
    <location>
        <begin position="1"/>
        <end position="53"/>
    </location>
</feature>
<evidence type="ECO:0000313" key="2">
    <source>
        <dbReference type="EMBL" id="CEO50321.1"/>
    </source>
</evidence>
<dbReference type="EMBL" id="CDPU01000018">
    <property type="protein sequence ID" value="CEO50321.1"/>
    <property type="molecule type" value="Genomic_DNA"/>
</dbReference>
<name>A0A0B7K6M9_BIOOC</name>
<feature type="compositionally biased region" description="Basic and acidic residues" evidence="1">
    <location>
        <begin position="26"/>
        <end position="36"/>
    </location>
</feature>
<evidence type="ECO:0000256" key="1">
    <source>
        <dbReference type="SAM" id="MobiDB-lite"/>
    </source>
</evidence>
<gene>
    <name evidence="2" type="ORF">BN869_000006379_1</name>
</gene>
<sequence>MIKSTSESKFKTDMAEESLGRLPMRMAEKSDGRETRPVVAPFPNSAQAPPNSRVESCLGVKNLSLVLELEIRIPIMEPEWSWGGM</sequence>
<feature type="compositionally biased region" description="Polar residues" evidence="1">
    <location>
        <begin position="44"/>
        <end position="53"/>
    </location>
</feature>
<reference evidence="2" key="1">
    <citation type="submission" date="2015-01" db="EMBL/GenBank/DDBJ databases">
        <authorList>
            <person name="Durling Mikael"/>
        </authorList>
    </citation>
    <scope>NUCLEOTIDE SEQUENCE</scope>
</reference>